<name>A0A2C6D0J1_9GAMM</name>
<comment type="similarity">
    <text evidence="5">Belongs to the FAD-dependent oxidoreductase 2 family. FRD/SDH subfamily.</text>
</comment>
<reference evidence="9" key="1">
    <citation type="submission" date="2017-09" db="EMBL/GenBank/DDBJ databases">
        <title>FDA dAtabase for Regulatory Grade micrObial Sequences (FDA-ARGOS): Supporting development and validation of Infectious Disease Dx tests.</title>
        <authorList>
            <person name="Minogue T."/>
            <person name="Wolcott M."/>
            <person name="Wasieloski L."/>
            <person name="Aguilar W."/>
            <person name="Moore D."/>
            <person name="Tallon L."/>
            <person name="Sadzewicz L."/>
            <person name="Ott S."/>
            <person name="Zhao X."/>
            <person name="Nagaraj S."/>
            <person name="Vavikolanu K."/>
            <person name="Aluvathingal J."/>
            <person name="Nadendla S."/>
            <person name="Sichtig H."/>
        </authorList>
    </citation>
    <scope>NUCLEOTIDE SEQUENCE [LARGE SCALE GENOMIC DNA]</scope>
    <source>
        <strain evidence="9">FDAARGOS_387</strain>
    </source>
</reference>
<dbReference type="EMBL" id="CAADJA010000002">
    <property type="protein sequence ID" value="VFS45454.1"/>
    <property type="molecule type" value="Genomic_DNA"/>
</dbReference>
<dbReference type="OrthoDB" id="8523426at2"/>
<gene>
    <name evidence="8" type="primary">ifcA_1</name>
    <name evidence="7" type="ORF">CRN84_25620</name>
    <name evidence="8" type="ORF">NCTC12282_00331</name>
</gene>
<keyword evidence="9" id="KW-1185">Reference proteome</keyword>
<dbReference type="Proteomes" id="UP000373449">
    <property type="component" value="Unassembled WGS sequence"/>
</dbReference>
<evidence type="ECO:0000256" key="2">
    <source>
        <dbReference type="ARBA" id="ARBA00022630"/>
    </source>
</evidence>
<evidence type="ECO:0000313" key="8">
    <source>
        <dbReference type="EMBL" id="VFS45454.1"/>
    </source>
</evidence>
<reference evidence="7" key="2">
    <citation type="submission" date="2017-09" db="EMBL/GenBank/DDBJ databases">
        <title>FDA dAtabase for Regulatory Grade micrObial Sequences (FDA-ARGOS): Supporting development and validation of Infectious Disease Dx tests.</title>
        <authorList>
            <person name="Minogue T."/>
            <person name="Wolcott M."/>
            <person name="Wasieloski L."/>
            <person name="Aguilar W."/>
            <person name="Moore D."/>
            <person name="Tallon L.J."/>
            <person name="Sadzewicz L."/>
            <person name="Ott S."/>
            <person name="Zhao X."/>
            <person name="Nagaraj S."/>
            <person name="Vavikolanu K."/>
            <person name="Aluvathingal J."/>
            <person name="Nadendla S."/>
            <person name="Sichtig H."/>
        </authorList>
    </citation>
    <scope>NUCLEOTIDE SEQUENCE</scope>
    <source>
        <strain evidence="7">FDAARGOS_387</strain>
    </source>
</reference>
<dbReference type="EMBL" id="PDDX01000001">
    <property type="protein sequence ID" value="PHI32449.1"/>
    <property type="molecule type" value="Genomic_DNA"/>
</dbReference>
<dbReference type="PANTHER" id="PTHR43400">
    <property type="entry name" value="FUMARATE REDUCTASE"/>
    <property type="match status" value="1"/>
</dbReference>
<dbReference type="Pfam" id="PF00890">
    <property type="entry name" value="FAD_binding_2"/>
    <property type="match status" value="1"/>
</dbReference>
<dbReference type="PANTHER" id="PTHR43400:SF7">
    <property type="entry name" value="FAD-DEPENDENT OXIDOREDUCTASE 2 FAD BINDING DOMAIN-CONTAINING PROTEIN"/>
    <property type="match status" value="1"/>
</dbReference>
<dbReference type="InterPro" id="IPR010960">
    <property type="entry name" value="Flavocytochrome_c"/>
</dbReference>
<accession>A0A2C6D0J1</accession>
<keyword evidence="5" id="KW-0732">Signal</keyword>
<dbReference type="Proteomes" id="UP000224974">
    <property type="component" value="Unassembled WGS sequence"/>
</dbReference>
<comment type="cofactor">
    <cofactor evidence="1">
        <name>FAD</name>
        <dbReference type="ChEBI" id="CHEBI:57692"/>
    </cofactor>
</comment>
<dbReference type="PRINTS" id="PR00368">
    <property type="entry name" value="FADPNR"/>
</dbReference>
<dbReference type="GO" id="GO:0010181">
    <property type="term" value="F:FMN binding"/>
    <property type="evidence" value="ECO:0007669"/>
    <property type="project" value="InterPro"/>
</dbReference>
<dbReference type="AlphaFoldDB" id="A0A2C6D0J1"/>
<reference evidence="8 10" key="3">
    <citation type="submission" date="2019-03" db="EMBL/GenBank/DDBJ databases">
        <authorList>
            <consortium name="Pathogen Informatics"/>
        </authorList>
    </citation>
    <scope>NUCLEOTIDE SEQUENCE [LARGE SCALE GENOMIC DNA]</scope>
    <source>
        <strain evidence="8 10">NCTC12282</strain>
    </source>
</reference>
<evidence type="ECO:0000259" key="6">
    <source>
        <dbReference type="Pfam" id="PF00890"/>
    </source>
</evidence>
<dbReference type="Gene3D" id="3.90.700.10">
    <property type="entry name" value="Succinate dehydrogenase/fumarate reductase flavoprotein, catalytic domain"/>
    <property type="match status" value="1"/>
</dbReference>
<evidence type="ECO:0000256" key="3">
    <source>
        <dbReference type="ARBA" id="ARBA00022827"/>
    </source>
</evidence>
<dbReference type="SUPFAM" id="SSF51905">
    <property type="entry name" value="FAD/NAD(P)-binding domain"/>
    <property type="match status" value="1"/>
</dbReference>
<evidence type="ECO:0000256" key="4">
    <source>
        <dbReference type="ARBA" id="ARBA00023002"/>
    </source>
</evidence>
<evidence type="ECO:0000313" key="9">
    <source>
        <dbReference type="Proteomes" id="UP000224974"/>
    </source>
</evidence>
<dbReference type="NCBIfam" id="TIGR01813">
    <property type="entry name" value="flavo_cyto_c"/>
    <property type="match status" value="1"/>
</dbReference>
<keyword evidence="3 5" id="KW-0274">FAD</keyword>
<dbReference type="InterPro" id="IPR036188">
    <property type="entry name" value="FAD/NAD-bd_sf"/>
</dbReference>
<dbReference type="Gene3D" id="3.50.50.60">
    <property type="entry name" value="FAD/NAD(P)-binding domain"/>
    <property type="match status" value="1"/>
</dbReference>
<dbReference type="EC" id="1.3.99.1" evidence="8"/>
<dbReference type="InterPro" id="IPR003953">
    <property type="entry name" value="FAD-dep_OxRdtase_2_FAD-bd"/>
</dbReference>
<evidence type="ECO:0000256" key="5">
    <source>
        <dbReference type="RuleBase" id="RU366062"/>
    </source>
</evidence>
<proteinExistence type="inferred from homology"/>
<dbReference type="InterPro" id="IPR027477">
    <property type="entry name" value="Succ_DH/fumarate_Rdtase_cat_sf"/>
</dbReference>
<dbReference type="GO" id="GO:0016627">
    <property type="term" value="F:oxidoreductase activity, acting on the CH-CH group of donors"/>
    <property type="evidence" value="ECO:0007669"/>
    <property type="project" value="UniProtKB-ARBA"/>
</dbReference>
<keyword evidence="4 5" id="KW-0560">Oxidoreductase</keyword>
<feature type="signal peptide" evidence="5">
    <location>
        <begin position="1"/>
        <end position="44"/>
    </location>
</feature>
<evidence type="ECO:0000256" key="1">
    <source>
        <dbReference type="ARBA" id="ARBA00001974"/>
    </source>
</evidence>
<dbReference type="InterPro" id="IPR006311">
    <property type="entry name" value="TAT_signal"/>
</dbReference>
<dbReference type="PRINTS" id="PR00411">
    <property type="entry name" value="PNDRDTASEI"/>
</dbReference>
<feature type="domain" description="FAD-dependent oxidoreductase 2 FAD-binding" evidence="6">
    <location>
        <begin position="67"/>
        <end position="509"/>
    </location>
</feature>
<dbReference type="RefSeq" id="WP_029097030.1">
    <property type="nucleotide sequence ID" value="NZ_CAADJA010000002.1"/>
</dbReference>
<evidence type="ECO:0000313" key="7">
    <source>
        <dbReference type="EMBL" id="PHI32449.1"/>
    </source>
</evidence>
<organism evidence="7 9">
    <name type="scientific">Budvicia aquatica</name>
    <dbReference type="NCBI Taxonomy" id="82979"/>
    <lineage>
        <taxon>Bacteria</taxon>
        <taxon>Pseudomonadati</taxon>
        <taxon>Pseudomonadota</taxon>
        <taxon>Gammaproteobacteria</taxon>
        <taxon>Enterobacterales</taxon>
        <taxon>Budviciaceae</taxon>
        <taxon>Budvicia</taxon>
    </lineage>
</organism>
<sequence>MSNDKKVLPPDEVNSPTRRRFLTKSALLATGGMMSLAMSQAGHAAPVTINVPETLSGGRTRFHQIYDVIIVGSGFAGLAAALEAKSHGLSVLVIDKMPVFGGNSTINGGAFAVAGSPLQKEAGIEDSPELMFKDMLKAGRGLNHQDILHVLVNGTLEAYEFTLKHGVRYKPFVQHFGGHTVPRTLQTVESSGAGIIMPMRESAQKLGVIFKTRCKFESFIQDNKQTVIGIQVKEDYRFPDEASGTSRNYAARHGVIMCSGGFGNDLRFRMLQDPQLNTDVDTTNHEGATAEAMLAMLKIGATPVQLDLIQLGPWSSPDEKGFGYVSQFNTIAGYPQGIIVDVRTGKRFTNELADRKAREDAILAQRDAEGKPVYPVCFTNLEGAKQAQSLPGALKYNVAWQFDTLKELADHFAIPYENLQKEVDVYNAAVKKGSGDPMGKDVSRAISIEQGPYVAVRVWPKVHYTMGGVQINVNAQVIDSISGQPINGLYAAGEVTGGPHGASRLGSCAVADGLVLGRIAGAHIATRPADPLFNTSASDNA</sequence>
<feature type="chain" id="PRO_5033834680" evidence="5">
    <location>
        <begin position="45"/>
        <end position="541"/>
    </location>
</feature>
<dbReference type="InterPro" id="IPR050315">
    <property type="entry name" value="FAD-oxidoreductase_2"/>
</dbReference>
<evidence type="ECO:0000313" key="10">
    <source>
        <dbReference type="Proteomes" id="UP000373449"/>
    </source>
</evidence>
<keyword evidence="2 5" id="KW-0285">Flavoprotein</keyword>
<dbReference type="SUPFAM" id="SSF56425">
    <property type="entry name" value="Succinate dehydrogenase/fumarate reductase flavoprotein, catalytic domain"/>
    <property type="match status" value="1"/>
</dbReference>
<dbReference type="STRING" id="1111728.GCA_000427805_04917"/>
<dbReference type="PROSITE" id="PS51318">
    <property type="entry name" value="TAT"/>
    <property type="match status" value="1"/>
</dbReference>
<dbReference type="FunFam" id="3.90.700.10:FF:000007">
    <property type="entry name" value="NADH-dependent fumarate reductase"/>
    <property type="match status" value="1"/>
</dbReference>
<protein>
    <submittedName>
        <fullName evidence="7">Flavocytochrome c</fullName>
    </submittedName>
    <submittedName>
        <fullName evidence="8">Fumarate reductase flavoprotein subunit</fullName>
        <ecNumber evidence="8">1.3.99.1</ecNumber>
    </submittedName>
</protein>